<keyword evidence="1" id="KW-0812">Transmembrane</keyword>
<dbReference type="AlphaFoldDB" id="A0A645BY98"/>
<sequence>MGEYIVQVADLPARQFGVFDTLFKGAVNEAVFGISHYSLGALFVLLFEFGYLFVGRIIDLGVLFISRQQLMGCLVLFK</sequence>
<feature type="transmembrane region" description="Helical" evidence="1">
    <location>
        <begin position="34"/>
        <end position="54"/>
    </location>
</feature>
<organism evidence="2">
    <name type="scientific">bioreactor metagenome</name>
    <dbReference type="NCBI Taxonomy" id="1076179"/>
    <lineage>
        <taxon>unclassified sequences</taxon>
        <taxon>metagenomes</taxon>
        <taxon>ecological metagenomes</taxon>
    </lineage>
</organism>
<keyword evidence="1" id="KW-0472">Membrane</keyword>
<comment type="caution">
    <text evidence="2">The sequence shown here is derived from an EMBL/GenBank/DDBJ whole genome shotgun (WGS) entry which is preliminary data.</text>
</comment>
<dbReference type="EMBL" id="VSSQ01023500">
    <property type="protein sequence ID" value="MPM70480.1"/>
    <property type="molecule type" value="Genomic_DNA"/>
</dbReference>
<evidence type="ECO:0000256" key="1">
    <source>
        <dbReference type="SAM" id="Phobius"/>
    </source>
</evidence>
<protein>
    <submittedName>
        <fullName evidence="2">Uncharacterized protein</fullName>
    </submittedName>
</protein>
<reference evidence="2" key="1">
    <citation type="submission" date="2019-08" db="EMBL/GenBank/DDBJ databases">
        <authorList>
            <person name="Kucharzyk K."/>
            <person name="Murdoch R.W."/>
            <person name="Higgins S."/>
            <person name="Loffler F."/>
        </authorList>
    </citation>
    <scope>NUCLEOTIDE SEQUENCE</scope>
</reference>
<keyword evidence="1" id="KW-1133">Transmembrane helix</keyword>
<accession>A0A645BY98</accession>
<evidence type="ECO:0000313" key="2">
    <source>
        <dbReference type="EMBL" id="MPM70480.1"/>
    </source>
</evidence>
<name>A0A645BY98_9ZZZZ</name>
<gene>
    <name evidence="2" type="ORF">SDC9_117435</name>
</gene>
<proteinExistence type="predicted"/>